<feature type="domain" description="D-isomer specific 2-hydroxyacid dehydrogenase NAD-binding" evidence="3">
    <location>
        <begin position="109"/>
        <end position="248"/>
    </location>
</feature>
<proteinExistence type="predicted"/>
<organism evidence="4 5">
    <name type="scientific">Tomitella cavernea</name>
    <dbReference type="NCBI Taxonomy" id="1387982"/>
    <lineage>
        <taxon>Bacteria</taxon>
        <taxon>Bacillati</taxon>
        <taxon>Actinomycetota</taxon>
        <taxon>Actinomycetes</taxon>
        <taxon>Mycobacteriales</taxon>
        <taxon>Tomitella</taxon>
    </lineage>
</organism>
<evidence type="ECO:0000256" key="2">
    <source>
        <dbReference type="ARBA" id="ARBA00023027"/>
    </source>
</evidence>
<reference evidence="5" key="1">
    <citation type="journal article" date="2019" name="Int. J. Syst. Evol. Microbiol.">
        <title>The Global Catalogue of Microorganisms (GCM) 10K type strain sequencing project: providing services to taxonomists for standard genome sequencing and annotation.</title>
        <authorList>
            <consortium name="The Broad Institute Genomics Platform"/>
            <consortium name="The Broad Institute Genome Sequencing Center for Infectious Disease"/>
            <person name="Wu L."/>
            <person name="Ma J."/>
        </authorList>
    </citation>
    <scope>NUCLEOTIDE SEQUENCE [LARGE SCALE GENOMIC DNA]</scope>
    <source>
        <strain evidence="5">JCM 18542</strain>
    </source>
</reference>
<dbReference type="CDD" id="cd05300">
    <property type="entry name" value="2-Hacid_dh_1"/>
    <property type="match status" value="1"/>
</dbReference>
<dbReference type="Gene3D" id="3.40.50.720">
    <property type="entry name" value="NAD(P)-binding Rossmann-like Domain"/>
    <property type="match status" value="4"/>
</dbReference>
<feature type="domain" description="D-isomer specific 2-hydroxyacid dehydrogenase NAD-binding" evidence="3">
    <location>
        <begin position="267"/>
        <end position="299"/>
    </location>
</feature>
<dbReference type="SUPFAM" id="SSF51735">
    <property type="entry name" value="NAD(P)-binding Rossmann-fold domains"/>
    <property type="match status" value="1"/>
</dbReference>
<keyword evidence="5" id="KW-1185">Reference proteome</keyword>
<gene>
    <name evidence="4" type="ORF">GCM10023353_36030</name>
</gene>
<evidence type="ECO:0000313" key="5">
    <source>
        <dbReference type="Proteomes" id="UP001500839"/>
    </source>
</evidence>
<dbReference type="InterPro" id="IPR006140">
    <property type="entry name" value="D-isomer_DH_NAD-bd"/>
</dbReference>
<dbReference type="Proteomes" id="UP001500839">
    <property type="component" value="Unassembled WGS sequence"/>
</dbReference>
<evidence type="ECO:0000313" key="4">
    <source>
        <dbReference type="EMBL" id="GAA4823937.1"/>
    </source>
</evidence>
<dbReference type="PANTHER" id="PTHR43333">
    <property type="entry name" value="2-HACID_DH_C DOMAIN-CONTAINING PROTEIN"/>
    <property type="match status" value="1"/>
</dbReference>
<dbReference type="PANTHER" id="PTHR43333:SF1">
    <property type="entry name" value="D-ISOMER SPECIFIC 2-HYDROXYACID DEHYDROGENASE NAD-BINDING DOMAIN-CONTAINING PROTEIN"/>
    <property type="match status" value="1"/>
</dbReference>
<keyword evidence="2" id="KW-0520">NAD</keyword>
<dbReference type="EMBL" id="BAABKQ010000001">
    <property type="protein sequence ID" value="GAA4823937.1"/>
    <property type="molecule type" value="Genomic_DNA"/>
</dbReference>
<dbReference type="RefSeq" id="WP_200174674.1">
    <property type="nucleotide sequence ID" value="NZ_BAABKQ010000001.1"/>
</dbReference>
<keyword evidence="1" id="KW-0560">Oxidoreductase</keyword>
<name>A0ABP9D413_9ACTN</name>
<accession>A0ABP9D413</accession>
<dbReference type="InterPro" id="IPR036291">
    <property type="entry name" value="NAD(P)-bd_dom_sf"/>
</dbReference>
<protein>
    <submittedName>
        <fullName evidence="4">D-2-hydroxyacid dehydrogenase</fullName>
    </submittedName>
</protein>
<dbReference type="Pfam" id="PF02826">
    <property type="entry name" value="2-Hacid_dh_C"/>
    <property type="match status" value="2"/>
</dbReference>
<comment type="caution">
    <text evidence="4">The sequence shown here is derived from an EMBL/GenBank/DDBJ whole genome shotgun (WGS) entry which is preliminary data.</text>
</comment>
<evidence type="ECO:0000256" key="1">
    <source>
        <dbReference type="ARBA" id="ARBA00023002"/>
    </source>
</evidence>
<sequence length="342" mass="36652">MSPAQPTVVVLESDDSPRRFPRVEAAADVRYTTAANLGRDLAGADVLLMWDFFSGALQDAWPHADALRWVHIAAAGVDTLLFDDLAASDVTVTNSQGVFDRPIAEFVLGAILAFAKDLPRSLELQSRSRWQHRETERIDGAHAMVVGTGAIGREVARLLRAVGMRVTGVGRTARDGDDDFGTVHASGDLAAVVGDVDYLVLAAPLTEQTRGLVDANVLRALPPRARLVNIARGELVVTDDLVAALRKGMQGDGGQSGSTGDDAGLGIAGAALDVFETEPLPADHPLWSIDTALLTAHMSGDATGWRDRLAEIFVDNFERYVHASGPAELHNIVDKHRGYVRR</sequence>
<evidence type="ECO:0000259" key="3">
    <source>
        <dbReference type="Pfam" id="PF02826"/>
    </source>
</evidence>
<dbReference type="SUPFAM" id="SSF52283">
    <property type="entry name" value="Formate/glycerate dehydrogenase catalytic domain-like"/>
    <property type="match status" value="1"/>
</dbReference>